<evidence type="ECO:0000313" key="3">
    <source>
        <dbReference type="Proteomes" id="UP000694402"/>
    </source>
</evidence>
<reference evidence="2" key="3">
    <citation type="submission" date="2025-09" db="UniProtKB">
        <authorList>
            <consortium name="Ensembl"/>
        </authorList>
    </citation>
    <scope>IDENTIFICATION</scope>
</reference>
<name>A0AAZ3SMB6_ONCTS</name>
<keyword evidence="3" id="KW-1185">Reference proteome</keyword>
<sequence length="80" mass="9133">MVSVAFKEVQSLFTPVTVYSLLACAAQFVVGYILAQTWGRKCSGTDRWVLVWLFYHAIVHITLVSVIKMNNIQEWSINHC</sequence>
<reference evidence="2" key="2">
    <citation type="submission" date="2025-08" db="UniProtKB">
        <authorList>
            <consortium name="Ensembl"/>
        </authorList>
    </citation>
    <scope>IDENTIFICATION</scope>
</reference>
<accession>A0AAZ3SMB6</accession>
<evidence type="ECO:0000313" key="2">
    <source>
        <dbReference type="Ensembl" id="ENSOTSP00005154415.1"/>
    </source>
</evidence>
<evidence type="ECO:0000256" key="1">
    <source>
        <dbReference type="SAM" id="Phobius"/>
    </source>
</evidence>
<dbReference type="Proteomes" id="UP000694402">
    <property type="component" value="Unassembled WGS sequence"/>
</dbReference>
<dbReference type="Ensembl" id="ENSOTST00005145538.1">
    <property type="protein sequence ID" value="ENSOTSP00005154415.1"/>
    <property type="gene ID" value="ENSOTSG00005069929.1"/>
</dbReference>
<keyword evidence="1" id="KW-0812">Transmembrane</keyword>
<reference evidence="3" key="1">
    <citation type="journal article" date="2018" name="PLoS ONE">
        <title>Chinook salmon (Oncorhynchus tshawytscha) genome and transcriptome.</title>
        <authorList>
            <person name="Christensen K.A."/>
            <person name="Leong J.S."/>
            <person name="Sakhrani D."/>
            <person name="Biagi C.A."/>
            <person name="Minkley D.R."/>
            <person name="Withler R.E."/>
            <person name="Rondeau E.B."/>
            <person name="Koop B.F."/>
            <person name="Devlin R.H."/>
        </authorList>
    </citation>
    <scope>NUCLEOTIDE SEQUENCE [LARGE SCALE GENOMIC DNA]</scope>
</reference>
<gene>
    <name evidence="2" type="primary">COX7B</name>
</gene>
<feature type="transmembrane region" description="Helical" evidence="1">
    <location>
        <begin position="12"/>
        <end position="35"/>
    </location>
</feature>
<feature type="transmembrane region" description="Helical" evidence="1">
    <location>
        <begin position="47"/>
        <end position="67"/>
    </location>
</feature>
<proteinExistence type="predicted"/>
<keyword evidence="1" id="KW-0472">Membrane</keyword>
<keyword evidence="1" id="KW-1133">Transmembrane helix</keyword>
<dbReference type="GeneTree" id="ENSGT01040000243534"/>
<dbReference type="AlphaFoldDB" id="A0AAZ3SMB6"/>
<protein>
    <submittedName>
        <fullName evidence="2">Uncharacterized protein</fullName>
    </submittedName>
</protein>
<organism evidence="2 3">
    <name type="scientific">Oncorhynchus tshawytscha</name>
    <name type="common">Chinook salmon</name>
    <name type="synonym">Salmo tshawytscha</name>
    <dbReference type="NCBI Taxonomy" id="74940"/>
    <lineage>
        <taxon>Eukaryota</taxon>
        <taxon>Metazoa</taxon>
        <taxon>Chordata</taxon>
        <taxon>Craniata</taxon>
        <taxon>Vertebrata</taxon>
        <taxon>Euteleostomi</taxon>
        <taxon>Actinopterygii</taxon>
        <taxon>Neopterygii</taxon>
        <taxon>Teleostei</taxon>
        <taxon>Protacanthopterygii</taxon>
        <taxon>Salmoniformes</taxon>
        <taxon>Salmonidae</taxon>
        <taxon>Salmoninae</taxon>
        <taxon>Oncorhynchus</taxon>
    </lineage>
</organism>
<dbReference type="PROSITE" id="PS51257">
    <property type="entry name" value="PROKAR_LIPOPROTEIN"/>
    <property type="match status" value="1"/>
</dbReference>